<evidence type="ECO:0000259" key="3">
    <source>
        <dbReference type="PROSITE" id="PS50878"/>
    </source>
</evidence>
<evidence type="ECO:0000313" key="5">
    <source>
        <dbReference type="EMBL" id="CAE03706.1"/>
    </source>
</evidence>
<reference evidence="6" key="1">
    <citation type="journal article" date="2005" name="Nature">
        <title>The map-based sequence of the rice genome.</title>
        <authorList>
            <consortium name="International rice genome sequencing project (IRGSP)"/>
            <person name="Matsumoto T."/>
            <person name="Wu J."/>
            <person name="Kanamori H."/>
            <person name="Katayose Y."/>
            <person name="Fujisawa M."/>
            <person name="Namiki N."/>
            <person name="Mizuno H."/>
            <person name="Yamamoto K."/>
            <person name="Antonio B.A."/>
            <person name="Baba T."/>
            <person name="Sakata K."/>
            <person name="Nagamura Y."/>
            <person name="Aoki H."/>
            <person name="Arikawa K."/>
            <person name="Arita K."/>
            <person name="Bito T."/>
            <person name="Chiden Y."/>
            <person name="Fujitsuka N."/>
            <person name="Fukunaka R."/>
            <person name="Hamada M."/>
            <person name="Harada C."/>
            <person name="Hayashi A."/>
            <person name="Hijishita S."/>
            <person name="Honda M."/>
            <person name="Hosokawa S."/>
            <person name="Ichikawa Y."/>
            <person name="Idonuma A."/>
            <person name="Iijima M."/>
            <person name="Ikeda M."/>
            <person name="Ikeno M."/>
            <person name="Ito K."/>
            <person name="Ito S."/>
            <person name="Ito T."/>
            <person name="Ito Y."/>
            <person name="Ito Y."/>
            <person name="Iwabuchi A."/>
            <person name="Kamiya K."/>
            <person name="Karasawa W."/>
            <person name="Kurita K."/>
            <person name="Katagiri S."/>
            <person name="Kikuta A."/>
            <person name="Kobayashi H."/>
            <person name="Kobayashi N."/>
            <person name="Machita K."/>
            <person name="Maehara T."/>
            <person name="Masukawa M."/>
            <person name="Mizubayashi T."/>
            <person name="Mukai Y."/>
            <person name="Nagasaki H."/>
            <person name="Nagata Y."/>
            <person name="Naito S."/>
            <person name="Nakashima M."/>
            <person name="Nakama Y."/>
            <person name="Nakamichi Y."/>
            <person name="Nakamura M."/>
            <person name="Meguro A."/>
            <person name="Negishi M."/>
            <person name="Ohta I."/>
            <person name="Ohta T."/>
            <person name="Okamoto M."/>
            <person name="Ono N."/>
            <person name="Saji S."/>
            <person name="Sakaguchi M."/>
            <person name="Sakai K."/>
            <person name="Shibata M."/>
            <person name="Shimokawa T."/>
            <person name="Song J."/>
            <person name="Takazaki Y."/>
            <person name="Terasawa K."/>
            <person name="Tsugane M."/>
            <person name="Tsuji K."/>
            <person name="Ueda S."/>
            <person name="Waki K."/>
            <person name="Yamagata H."/>
            <person name="Yamamoto M."/>
            <person name="Yamamoto S."/>
            <person name="Yamane H."/>
            <person name="Yoshiki S."/>
            <person name="Yoshihara R."/>
            <person name="Yukawa K."/>
            <person name="Zhong H."/>
            <person name="Yano M."/>
            <person name="Yuan Q."/>
            <person name="Ouyang S."/>
            <person name="Liu J."/>
            <person name="Jones K.M."/>
            <person name="Gansberger K."/>
            <person name="Moffat K."/>
            <person name="Hill J."/>
            <person name="Bera J."/>
            <person name="Fadrosh D."/>
            <person name="Jin S."/>
            <person name="Johri S."/>
            <person name="Kim M."/>
            <person name="Overton L."/>
            <person name="Reardon M."/>
            <person name="Tsitrin T."/>
            <person name="Vuong H."/>
            <person name="Weaver B."/>
            <person name="Ciecko A."/>
            <person name="Tallon L."/>
            <person name="Jackson J."/>
            <person name="Pai G."/>
            <person name="Aken S.V."/>
            <person name="Utterback T."/>
            <person name="Reidmuller S."/>
            <person name="Feldblyum T."/>
            <person name="Hsiao J."/>
            <person name="Zismann V."/>
            <person name="Iobst S."/>
            <person name="de Vazeille A.R."/>
            <person name="Buell C.R."/>
            <person name="Ying K."/>
            <person name="Li Y."/>
            <person name="Lu T."/>
            <person name="Huang Y."/>
            <person name="Zhao Q."/>
            <person name="Feng Q."/>
            <person name="Zhang L."/>
            <person name="Zhu J."/>
            <person name="Weng Q."/>
            <person name="Mu J."/>
            <person name="Lu Y."/>
            <person name="Fan D."/>
            <person name="Liu Y."/>
            <person name="Guan J."/>
            <person name="Zhang Y."/>
            <person name="Yu S."/>
            <person name="Liu X."/>
            <person name="Zhang Y."/>
            <person name="Hong G."/>
            <person name="Han B."/>
            <person name="Choisne N."/>
            <person name="Demange N."/>
            <person name="Orjeda G."/>
            <person name="Samain S."/>
            <person name="Cattolico L."/>
            <person name="Pelletier E."/>
            <person name="Couloux A."/>
            <person name="Segurens B."/>
            <person name="Wincker P."/>
            <person name="D'Hont A."/>
            <person name="Scarpelli C."/>
            <person name="Weissenbach J."/>
            <person name="Salanoubat M."/>
            <person name="Quetier F."/>
            <person name="Yu Y."/>
            <person name="Kim H.R."/>
            <person name="Rambo T."/>
            <person name="Currie J."/>
            <person name="Collura K."/>
            <person name="Luo M."/>
            <person name="Yang T."/>
            <person name="Ammiraju J.S.S."/>
            <person name="Engler F."/>
            <person name="Soderlund C."/>
            <person name="Wing R.A."/>
            <person name="Palmer L.E."/>
            <person name="de la Bastide M."/>
            <person name="Spiegel L."/>
            <person name="Nascimento L."/>
            <person name="Zutavern T."/>
            <person name="O'Shaughnessy A."/>
            <person name="Dike S."/>
            <person name="Dedhia N."/>
            <person name="Preston R."/>
            <person name="Balija V."/>
            <person name="McCombie W.R."/>
            <person name="Chow T."/>
            <person name="Chen H."/>
            <person name="Chung M."/>
            <person name="Chen C."/>
            <person name="Shaw J."/>
            <person name="Wu H."/>
            <person name="Hsiao K."/>
            <person name="Chao Y."/>
            <person name="Chu M."/>
            <person name="Cheng C."/>
            <person name="Hour A."/>
            <person name="Lee P."/>
            <person name="Lin S."/>
            <person name="Lin Y."/>
            <person name="Liou J."/>
            <person name="Liu S."/>
            <person name="Hsing Y."/>
            <person name="Raghuvanshi S."/>
            <person name="Mohanty A."/>
            <person name="Bharti A.K."/>
            <person name="Gaur A."/>
            <person name="Gupta V."/>
            <person name="Kumar D."/>
            <person name="Ravi V."/>
            <person name="Vij S."/>
            <person name="Kapur A."/>
            <person name="Khurana P."/>
            <person name="Khurana P."/>
            <person name="Khurana J.P."/>
            <person name="Tyagi A.K."/>
            <person name="Gaikwad K."/>
            <person name="Singh A."/>
            <person name="Dalal V."/>
            <person name="Srivastava S."/>
            <person name="Dixit A."/>
            <person name="Pal A.K."/>
            <person name="Ghazi I.A."/>
            <person name="Yadav M."/>
            <person name="Pandit A."/>
            <person name="Bhargava A."/>
            <person name="Sureshbabu K."/>
            <person name="Batra K."/>
            <person name="Sharma T.R."/>
            <person name="Mohapatra T."/>
            <person name="Singh N.K."/>
            <person name="Messing J."/>
            <person name="Nelson A.B."/>
            <person name="Fuks G."/>
            <person name="Kavchok S."/>
            <person name="Keizer G."/>
            <person name="Linton E."/>
            <person name="Llaca V."/>
            <person name="Song R."/>
            <person name="Tanyolac B."/>
            <person name="Young S."/>
            <person name="Ho-Il K."/>
            <person name="Hahn J.H."/>
            <person name="Sangsakoo G."/>
            <person name="Vanavichit A."/>
            <person name="de Mattos Luiz.A.T."/>
            <person name="Zimmer P.D."/>
            <person name="Malone G."/>
            <person name="Dellagostin O."/>
            <person name="de Oliveira A.C."/>
            <person name="Bevan M."/>
            <person name="Bancroft I."/>
            <person name="Minx P."/>
            <person name="Cordum H."/>
            <person name="Wilson R."/>
            <person name="Cheng Z."/>
            <person name="Jin W."/>
            <person name="Jiang J."/>
            <person name="Leong S.A."/>
            <person name="Iwama H."/>
            <person name="Gojobori T."/>
            <person name="Itoh T."/>
            <person name="Niimura Y."/>
            <person name="Fujii Y."/>
            <person name="Habara T."/>
            <person name="Sakai H."/>
            <person name="Sato Y."/>
            <person name="Wilson G."/>
            <person name="Kumar K."/>
            <person name="McCouch S."/>
            <person name="Juretic N."/>
            <person name="Hoen D."/>
            <person name="Wright S."/>
            <person name="Bruskiewich R."/>
            <person name="Bureau T."/>
            <person name="Miyao A."/>
            <person name="Hirochika H."/>
            <person name="Nishikawa T."/>
            <person name="Kadowaki K."/>
            <person name="Sugiura M."/>
            <person name="Burr B."/>
            <person name="Sasaki T."/>
        </authorList>
    </citation>
    <scope>NUCLEOTIDE SEQUENCE [LARGE SCALE GENOMIC DNA]</scope>
    <source>
        <strain evidence="6">cv. Nipponbare</strain>
    </source>
</reference>
<feature type="compositionally biased region" description="Basic and acidic residues" evidence="2">
    <location>
        <begin position="3184"/>
        <end position="3200"/>
    </location>
</feature>
<gene>
    <name evidence="5" type="primary">OSJNBa0060B20.14</name>
</gene>
<dbReference type="SUPFAM" id="SSF50630">
    <property type="entry name" value="Acid proteases"/>
    <property type="match status" value="1"/>
</dbReference>
<sequence>MEPEREASSEWGDGVGVLGFRVKASSCEPAAQKAANEPCLLSHIRIYNKSVLEWEITAGLRYNKPDTFVKVRPRCEAPKRDILYPANHTPCRYVRISCMRGNPIAIFFIQLIGIPIPGLEPDLQPLVNYLLPHITAHKQSSQNIHLQLLKDIASRLPPFLPQIEADLASVTDTPDSSVHFLALLAGPFYPILQLTNERDFTKSLISSADSDALKSSLASTPTMLVHLPINLVKLEEAQPRRSRSPSSVQPACFLAFRSETAVLLLRKAHRDRALGIVCLKASKVLQELLEPDPLLDDASDQVLCTDYSSLFGDEFSLSENRFDASILNILDIAAVEEGILHILYAASSQPLLCCKLAEKGSDMWSVLPLVQALLPALRPPLSPGSTEQIDGCLSQWNHPNVHKALSQAKAACVLLDLCRGPLSPWVPMITAKVDLAIELLEDLLGIIQGVGQSLTRSRAALKYIALAISGHMDDVLTEYKVHSFFLLKDVKHKLLFILEMLDPFIDPSVSVMTDAMAFGDVSVVHLEKQASACNISLNIIRTAVKRPAVLPSLELEWRRGAVATSVILSTLDPHMPLPPDIDLCKSSMPEIDQISLIVPNCPPHSCSAEDADGRDTSETTPRADILEQCNSLFAPEELEQSELTKTLEEKKHEKISTDLDQNFPEDTKSNGKLPAGLFQLDNIFATDYYDAHADYLQLVNYQDCELRALEFQRLALNLCTQQEPTVEGHNAGIDAFLLAAECYVNPLFLLDFHSNSESLDEIERIHAELIQGNCFSEAKHLRAKDIDLMKIYNLENKRDKAVLDLLMQAARYDFEYQGKIPDGKPFPDDVEDGKQYIEISPEARHLADAVTLVRKNQAMLCHFIMKQFEKKGHSPNEILLQSLLFLLHSATDLFCPPENVIDIILKSAEDLNGKLVCLYNSVNARNNKLDRIKLHYLRRRWALLQKLVLASSGSDNTRELVSIKRDGFRFKSLVPPSAWIHKISDFSRSFSPLPRFFGWMAVSRYAKEYLNEQLFLASDFSQLTSLLSIFTDELSLMGGVTTQKAKSAKIEQSGCNNYVLLKKEPLLSDQPSMRLFQILLPELHFFFPSMSKKFDAFGQSILEAVGLQLKCLPKSAVHDVLCWFSEMCLWPYLGNIREHLAFANGVNSLKGNIAAKAKAVVFYLLESIVAEHLEVIVPEMPRMVHILVSLCRASYTDVAFLDSVLCLMKPMISHFLRKSTDNGNVSGDITECSDFELLCFEELFETIQFGKQSEDTPGNKNQNIELFGMHVLSERNQSTEFANSASPDDTMDNKKAQASVAQRLVSNLAPSIEGSWKWHLQLASRLSLSIAKCLLYAKCLKSIAEGGYLGGFRQRNGYQYWFLMELKALRTKPRFVTKQTAKIMENEAKLDLLLKKMEETERKREEGEKKQSLEMRVFKEAVESWIPAVEKKVDVLQSTVDMLQTQVAKLSAPPPTNSATPSSSSPSGAAGVRAIDSTGLNGQGAANSTREEADGVFNTPKPPPGNGTLASQNFSPFHCRVDASAMNSFQSGTSVGLTGGVAPMTCPKFDGDNPIMWKVNCESYFDLYGIHPINWVKVATLNFTGNAAFWLQAVRSQLEGVTWEELCDRVCTRFNKDRQQALIRQWFKICQTGTVADYVEKFDSIMHQLMAYDPTFKPVYFVTKFVEGLKHEIRSAILLQRPGDLDAACTLAFLQEEALEGDKGIDIKKGEGSGSAKHSVRVALPLPTPPTVKGGSPSFAEERRISDNGRSQNREMDRLATLKAYRRSKGLCFTCGEKWGREHKCASSIQLHVVQELLAVLQGPDISSEEFIVQSDDSLMAISIQAINGTESNHSIRLRGWLQGIEVLMLVDSGSTHSFVDHQLGLKLTGVKSMASPARVKVADGGHLNCSLYVNNCDWLTQGIHFKSNFRLLSLGTYDVILGMDWLEQFSPMKVDWVQKWLEFQFQGSTVRLQDSLLPGSKAVFIRPYRHTPAQKDEIERQVKEMLQNGIIQHSSSPFSSPALLVKKKDGSWRVCIDYRQLNAITKKGTYPMPIIDELLDELAGAKIFSKLDLRAGYHQIRMAEGEEFKTAFQTHSGHYEYKVMSFGLTGAPATFQGAMNDTLRPLLRKCALVFFDDILIYSPDMNSHLDHLKQVLQLLDTHQWKVKLSKCDFAQTQISYLGHIISGQGVSTDPSKIQSIVDWAVPTTLKKLRGFLGLAGYYRKFVKDFGTLSKPLTQLLKKDAPFVWSAEVNQAFQALKHALTSTPVLALPNFQQGFTIETDASDIGIGAVLSQNQHPVAFVSKALGPRTQGLSTYEKECLAIMMAVDHWRPYLQFQEFLIITDHHSLMHLTEQRLHTPWQQKAFTKLSGLQFQIVYRKGKHNAAADALSRHVPEETSEFLGISTCSPVWLQDILHGYDQDPLALSLLTGLAVNPSSYPHYSLSKGLIKHKGKVWVGNNSNIQQQIISALHDSPLGGHSGFPVTYKRIKSLFSWPHMKLTVQKQLASCAVCLQAKPDRSKYPGLLQPLPVPDGAWQIISMDFIEALDVAKVFMLNVYKLHGLPQIIISDRDKIFTSALWEQLFLRSGTKLHLSSAYHPQSDGQTERVNQCLEIFLRCFVHATPAKWSLWLHLAEFWYNSSYHSALNKTPFEVLYGYPPSHFGIRADACVISDLDSWLSERHLMTQLLRQHLNRAQQVMKTQADKKRSFRSFQVGDWVFLKLQPYVQSSVAKRANHKLSFRYLGPYQILSKVGSVAYKLQLPADSMVHPVFHVSQLKGTQNFKHSIQSQLPNITDHIQYPVQILDTRIQKKVEATWEDEEELKQRFPSALPWGQVSLQGVGFVSSNTASRELPLSDEAQENTITRPLKRATRIKKSNVRLSGPEWAFETDFKGIRESILQVLSSLSSVESYFEFFSTRSDQEYQELEEAEIELEIVKNEKARHSFIVHPQDTMIPDMSSYYKDGNEVNKQLQQIQEDIRSLERSKLREEIIARRQKKLLIRHTREKYLEETSSREMELLQELDRERAHEMEREIERQRQLDLERVKSRELQFNLDMEREKQTQRELQRELDQVELGRSSRREFSANTNSRSRERYRERDNGRGQQEGRSRGGGGGVEAGGSATRSFSGNLPTILQQPRERTTSDERTSTGGNYYEENAEGSGDASSVGDPESAAALEAGTRHTPSRGSKSSSSTSTSTSRQVVVERRERREGKWERKHS</sequence>
<feature type="region of interest" description="Disordered" evidence="2">
    <location>
        <begin position="1724"/>
        <end position="1753"/>
    </location>
</feature>
<feature type="compositionally biased region" description="Basic and acidic residues" evidence="2">
    <location>
        <begin position="3118"/>
        <end position="3128"/>
    </location>
</feature>
<dbReference type="PANTHER" id="PTHR35833">
    <property type="entry name" value="GALACTOSE-BINDING DOMAIN-LIKE, ARMADILLO-TYPE FOLD PROTEIN-RELATED"/>
    <property type="match status" value="1"/>
</dbReference>
<keyword evidence="1" id="KW-0175">Coiled coil</keyword>
<dbReference type="PANTHER" id="PTHR35833:SF1">
    <property type="entry name" value="GALACTOSE-BINDING DOMAIN-CONTAINING PROTEIN"/>
    <property type="match status" value="1"/>
</dbReference>
<dbReference type="Proteomes" id="UP000000763">
    <property type="component" value="Chromosome 4"/>
</dbReference>
<feature type="compositionally biased region" description="Low complexity" evidence="2">
    <location>
        <begin position="3166"/>
        <end position="3183"/>
    </location>
</feature>
<dbReference type="InterPro" id="IPR005162">
    <property type="entry name" value="Retrotrans_gag_dom"/>
</dbReference>
<dbReference type="InterPro" id="IPR041577">
    <property type="entry name" value="RT_RNaseH_2"/>
</dbReference>
<dbReference type="Gene3D" id="3.10.10.10">
    <property type="entry name" value="HIV Type 1 Reverse Transcriptase, subunit A, domain 1"/>
    <property type="match status" value="1"/>
</dbReference>
<dbReference type="InterPro" id="IPR012337">
    <property type="entry name" value="RNaseH-like_sf"/>
</dbReference>
<dbReference type="EMBL" id="AL662948">
    <property type="protein sequence ID" value="CAE03706.1"/>
    <property type="molecule type" value="Genomic_DNA"/>
</dbReference>
<feature type="region of interest" description="Disordered" evidence="2">
    <location>
        <begin position="1449"/>
        <end position="1511"/>
    </location>
</feature>
<dbReference type="InterPro" id="IPR000477">
    <property type="entry name" value="RT_dom"/>
</dbReference>
<dbReference type="PROSITE" id="PS50878">
    <property type="entry name" value="RT_POL"/>
    <property type="match status" value="1"/>
</dbReference>
<dbReference type="SUPFAM" id="SSF53098">
    <property type="entry name" value="Ribonuclease H-like"/>
    <property type="match status" value="1"/>
</dbReference>
<name>Q7XP97_ORYSJ</name>
<proteinExistence type="predicted"/>
<dbReference type="Pfam" id="PF17921">
    <property type="entry name" value="Integrase_H2C2"/>
    <property type="match status" value="1"/>
</dbReference>
<feature type="region of interest" description="Disordered" evidence="2">
    <location>
        <begin position="3037"/>
        <end position="3200"/>
    </location>
</feature>
<dbReference type="Pfam" id="PF17919">
    <property type="entry name" value="RT_RNaseH_2"/>
    <property type="match status" value="1"/>
</dbReference>
<evidence type="ECO:0000256" key="2">
    <source>
        <dbReference type="SAM" id="MobiDB-lite"/>
    </source>
</evidence>
<dbReference type="FunFam" id="3.30.70.270:FF:000020">
    <property type="entry name" value="Transposon Tf2-6 polyprotein-like Protein"/>
    <property type="match status" value="1"/>
</dbReference>
<dbReference type="InterPro" id="IPR056924">
    <property type="entry name" value="SH3_Tf2-1"/>
</dbReference>
<feature type="compositionally biased region" description="Basic and acidic residues" evidence="2">
    <location>
        <begin position="1740"/>
        <end position="1753"/>
    </location>
</feature>
<feature type="domain" description="Reverse transcriptase" evidence="3">
    <location>
        <begin position="1987"/>
        <end position="2166"/>
    </location>
</feature>
<dbReference type="Pfam" id="PF08284">
    <property type="entry name" value="RVP_2"/>
    <property type="match status" value="1"/>
</dbReference>
<feature type="coiled-coil region" evidence="1">
    <location>
        <begin position="1383"/>
        <end position="1410"/>
    </location>
</feature>
<dbReference type="GO" id="GO:0015074">
    <property type="term" value="P:DNA integration"/>
    <property type="evidence" value="ECO:0007669"/>
    <property type="project" value="InterPro"/>
</dbReference>
<dbReference type="CDD" id="cd01647">
    <property type="entry name" value="RT_LTR"/>
    <property type="match status" value="1"/>
</dbReference>
<feature type="compositionally biased region" description="Polar residues" evidence="2">
    <location>
        <begin position="3104"/>
        <end position="3116"/>
    </location>
</feature>
<dbReference type="InterPro" id="IPR043128">
    <property type="entry name" value="Rev_trsase/Diguanyl_cyclase"/>
</dbReference>
<evidence type="ECO:0000313" key="6">
    <source>
        <dbReference type="Proteomes" id="UP000000763"/>
    </source>
</evidence>
<dbReference type="InterPro" id="IPR041588">
    <property type="entry name" value="Integrase_H2C2"/>
</dbReference>
<feature type="domain" description="Integrase catalytic" evidence="4">
    <location>
        <begin position="2527"/>
        <end position="2639"/>
    </location>
</feature>
<dbReference type="InterPro" id="IPR043502">
    <property type="entry name" value="DNA/RNA_pol_sf"/>
</dbReference>
<dbReference type="CDD" id="cd09274">
    <property type="entry name" value="RNase_HI_RT_Ty3"/>
    <property type="match status" value="1"/>
</dbReference>
<dbReference type="PROSITE" id="PS50994">
    <property type="entry name" value="INTEGRASE"/>
    <property type="match status" value="1"/>
</dbReference>
<dbReference type="GO" id="GO:0003676">
    <property type="term" value="F:nucleic acid binding"/>
    <property type="evidence" value="ECO:0007669"/>
    <property type="project" value="InterPro"/>
</dbReference>
<accession>Q7XP97</accession>
<dbReference type="CDD" id="cd00303">
    <property type="entry name" value="retropepsin_like"/>
    <property type="match status" value="1"/>
</dbReference>
<evidence type="ECO:0000259" key="4">
    <source>
        <dbReference type="PROSITE" id="PS50994"/>
    </source>
</evidence>
<dbReference type="Gene3D" id="1.10.340.70">
    <property type="match status" value="1"/>
</dbReference>
<dbReference type="Pfam" id="PF24626">
    <property type="entry name" value="SH3_Tf2-1"/>
    <property type="match status" value="1"/>
</dbReference>
<dbReference type="InterPro" id="IPR001584">
    <property type="entry name" value="Integrase_cat-core"/>
</dbReference>
<protein>
    <submittedName>
        <fullName evidence="5">OSJNBa0060B20.14 protein</fullName>
    </submittedName>
</protein>
<dbReference type="SUPFAM" id="SSF56672">
    <property type="entry name" value="DNA/RNA polymerases"/>
    <property type="match status" value="1"/>
</dbReference>
<reference evidence="6" key="2">
    <citation type="journal article" date="2008" name="Nucleic Acids Res.">
        <title>The rice annotation project database (RAP-DB): 2008 update.</title>
        <authorList>
            <consortium name="The rice annotation project (RAP)"/>
        </authorList>
    </citation>
    <scope>GENOME REANNOTATION</scope>
    <source>
        <strain evidence="6">cv. Nipponbare</strain>
    </source>
</reference>
<feature type="compositionally biased region" description="Basic and acidic residues" evidence="2">
    <location>
        <begin position="3071"/>
        <end position="3090"/>
    </location>
</feature>
<feature type="compositionally biased region" description="Low complexity" evidence="2">
    <location>
        <begin position="1457"/>
        <end position="1471"/>
    </location>
</feature>
<dbReference type="Gene3D" id="2.40.70.10">
    <property type="entry name" value="Acid Proteases"/>
    <property type="match status" value="1"/>
</dbReference>
<evidence type="ECO:0000256" key="1">
    <source>
        <dbReference type="SAM" id="Coils"/>
    </source>
</evidence>
<dbReference type="Pfam" id="PF00078">
    <property type="entry name" value="RVT_1"/>
    <property type="match status" value="1"/>
</dbReference>
<dbReference type="Gene3D" id="3.30.70.270">
    <property type="match status" value="2"/>
</dbReference>
<dbReference type="Pfam" id="PF03732">
    <property type="entry name" value="Retrotrans_gag"/>
    <property type="match status" value="1"/>
</dbReference>
<dbReference type="InterPro" id="IPR021109">
    <property type="entry name" value="Peptidase_aspartic_dom_sf"/>
</dbReference>
<dbReference type="InterPro" id="IPR036397">
    <property type="entry name" value="RNaseH_sf"/>
</dbReference>
<feature type="compositionally biased region" description="Polar residues" evidence="2">
    <location>
        <begin position="1478"/>
        <end position="1488"/>
    </location>
</feature>
<organism evidence="5 6">
    <name type="scientific">Oryza sativa subsp. japonica</name>
    <name type="common">Rice</name>
    <dbReference type="NCBI Taxonomy" id="39947"/>
    <lineage>
        <taxon>Eukaryota</taxon>
        <taxon>Viridiplantae</taxon>
        <taxon>Streptophyta</taxon>
        <taxon>Embryophyta</taxon>
        <taxon>Tracheophyta</taxon>
        <taxon>Spermatophyta</taxon>
        <taxon>Magnoliopsida</taxon>
        <taxon>Liliopsida</taxon>
        <taxon>Poales</taxon>
        <taxon>Poaceae</taxon>
        <taxon>BOP clade</taxon>
        <taxon>Oryzoideae</taxon>
        <taxon>Oryzeae</taxon>
        <taxon>Oryzinae</taxon>
        <taxon>Oryza</taxon>
        <taxon>Oryza sativa</taxon>
    </lineage>
</organism>
<feature type="compositionally biased region" description="Basic and acidic residues" evidence="2">
    <location>
        <begin position="3037"/>
        <end position="3052"/>
    </location>
</feature>
<dbReference type="Gene3D" id="3.30.420.10">
    <property type="entry name" value="Ribonuclease H-like superfamily/Ribonuclease H"/>
    <property type="match status" value="1"/>
</dbReference>